<dbReference type="InterPro" id="IPR011006">
    <property type="entry name" value="CheY-like_superfamily"/>
</dbReference>
<reference evidence="8 9" key="1">
    <citation type="submission" date="2011-08" db="EMBL/GenBank/DDBJ databases">
        <title>The Genome Sequence of Eubacteriaceae bacterium ACC19a.</title>
        <authorList>
            <consortium name="The Broad Institute Genome Sequencing Platform"/>
            <person name="Earl A."/>
            <person name="Ward D."/>
            <person name="Feldgarden M."/>
            <person name="Gevers D."/>
            <person name="Sizova M."/>
            <person name="Hazen A."/>
            <person name="Epstein S."/>
            <person name="Young S.K."/>
            <person name="Zeng Q."/>
            <person name="Gargeya S."/>
            <person name="Fitzgerald M."/>
            <person name="Haas B."/>
            <person name="Abouelleil A."/>
            <person name="Alvarado L."/>
            <person name="Arachchi H.M."/>
            <person name="Berlin A."/>
            <person name="Brown A."/>
            <person name="Chapman S.B."/>
            <person name="Chen Z."/>
            <person name="Dunbar C."/>
            <person name="Freedman E."/>
            <person name="Gearin G."/>
            <person name="Gellesch M."/>
            <person name="Goldberg J."/>
            <person name="Griggs A."/>
            <person name="Gujja S."/>
            <person name="Heiman D."/>
            <person name="Howarth C."/>
            <person name="Larson L."/>
            <person name="Lui A."/>
            <person name="MacDonald P.J.P."/>
            <person name="Montmayeur A."/>
            <person name="Murphy C."/>
            <person name="Neiman D."/>
            <person name="Pearson M."/>
            <person name="Priest M."/>
            <person name="Roberts A."/>
            <person name="Saif S."/>
            <person name="Shea T."/>
            <person name="Shenoy N."/>
            <person name="Sisk P."/>
            <person name="Stolte C."/>
            <person name="Sykes S."/>
            <person name="Wortman J."/>
            <person name="Nusbaum C."/>
            <person name="Birren B."/>
        </authorList>
    </citation>
    <scope>NUCLEOTIDE SEQUENCE [LARGE SCALE GENOMIC DNA]</scope>
    <source>
        <strain evidence="8 9">ACC19a</strain>
    </source>
</reference>
<evidence type="ECO:0000256" key="2">
    <source>
        <dbReference type="ARBA" id="ARBA00023015"/>
    </source>
</evidence>
<dbReference type="PROSITE" id="PS50110">
    <property type="entry name" value="RESPONSE_REGULATORY"/>
    <property type="match status" value="1"/>
</dbReference>
<dbReference type="RefSeq" id="WP_009525283.1">
    <property type="nucleotide sequence ID" value="NZ_JH414551.1"/>
</dbReference>
<evidence type="ECO:0000313" key="9">
    <source>
        <dbReference type="Proteomes" id="UP000006437"/>
    </source>
</evidence>
<comment type="caution">
    <text evidence="8">The sequence shown here is derived from an EMBL/GenBank/DDBJ whole genome shotgun (WGS) entry which is preliminary data.</text>
</comment>
<accession>G9WXZ7</accession>
<dbReference type="CDD" id="cd17535">
    <property type="entry name" value="REC_NarL-like"/>
    <property type="match status" value="1"/>
</dbReference>
<dbReference type="InterPro" id="IPR001789">
    <property type="entry name" value="Sig_transdc_resp-reg_receiver"/>
</dbReference>
<feature type="modified residue" description="4-aspartylphosphate" evidence="6">
    <location>
        <position position="54"/>
    </location>
</feature>
<dbReference type="PANTHER" id="PTHR43214">
    <property type="entry name" value="TWO-COMPONENT RESPONSE REGULATOR"/>
    <property type="match status" value="1"/>
</dbReference>
<dbReference type="InterPro" id="IPR039420">
    <property type="entry name" value="WalR-like"/>
</dbReference>
<dbReference type="AlphaFoldDB" id="G9WXZ7"/>
<name>G9WXZ7_9FIRM</name>
<keyword evidence="6" id="KW-0597">Phosphoprotein</keyword>
<dbReference type="HOGENOM" id="CLU_000445_69_15_9"/>
<evidence type="ECO:0000256" key="1">
    <source>
        <dbReference type="ARBA" id="ARBA00018672"/>
    </source>
</evidence>
<sequence length="142" mass="16182">MIDLIIADDNIEFLDAIKYNLSQEKQINIVSTAQNGQEAIEKCIKYNPNVILLDIQMPIIDGVQATKKIKQYNENIKVIILTTFDEDESISKAFLNGADNYLVKDIDTKTIISTINYVNDGMTLMQEKIQNKLKQIVKNQKT</sequence>
<dbReference type="PANTHER" id="PTHR43214:SF43">
    <property type="entry name" value="TWO-COMPONENT RESPONSE REGULATOR"/>
    <property type="match status" value="1"/>
</dbReference>
<dbReference type="BioCyc" id="EBAC796937-HMP:GMGH-1050-MONOMER"/>
<evidence type="ECO:0000313" key="8">
    <source>
        <dbReference type="EMBL" id="EHL16501.1"/>
    </source>
</evidence>
<gene>
    <name evidence="8" type="ORF">HMPREF9629_01048</name>
</gene>
<dbReference type="Proteomes" id="UP000006437">
    <property type="component" value="Unassembled WGS sequence"/>
</dbReference>
<dbReference type="SUPFAM" id="SSF52172">
    <property type="entry name" value="CheY-like"/>
    <property type="match status" value="1"/>
</dbReference>
<organism evidence="8 9">
    <name type="scientific">Peptoanaerobacter stomatis</name>
    <dbReference type="NCBI Taxonomy" id="796937"/>
    <lineage>
        <taxon>Bacteria</taxon>
        <taxon>Bacillati</taxon>
        <taxon>Bacillota</taxon>
        <taxon>Clostridia</taxon>
        <taxon>Peptostreptococcales</taxon>
        <taxon>Filifactoraceae</taxon>
        <taxon>Peptoanaerobacter</taxon>
    </lineage>
</organism>
<dbReference type="EMBL" id="AFZE01000002">
    <property type="protein sequence ID" value="EHL16501.1"/>
    <property type="molecule type" value="Genomic_DNA"/>
</dbReference>
<keyword evidence="3" id="KW-0238">DNA-binding</keyword>
<comment type="function">
    <text evidence="5">May play the central regulatory role in sporulation. It may be an element of the effector pathway responsible for the activation of sporulation genes in response to nutritional stress. Spo0A may act in concert with spo0H (a sigma factor) to control the expression of some genes that are critical to the sporulation process.</text>
</comment>
<evidence type="ECO:0000256" key="4">
    <source>
        <dbReference type="ARBA" id="ARBA00023163"/>
    </source>
</evidence>
<evidence type="ECO:0000256" key="3">
    <source>
        <dbReference type="ARBA" id="ARBA00023125"/>
    </source>
</evidence>
<dbReference type="GO" id="GO:0000160">
    <property type="term" value="P:phosphorelay signal transduction system"/>
    <property type="evidence" value="ECO:0007669"/>
    <property type="project" value="InterPro"/>
</dbReference>
<evidence type="ECO:0000259" key="7">
    <source>
        <dbReference type="PROSITE" id="PS50110"/>
    </source>
</evidence>
<proteinExistence type="predicted"/>
<keyword evidence="4" id="KW-0804">Transcription</keyword>
<dbReference type="SMART" id="SM00448">
    <property type="entry name" value="REC"/>
    <property type="match status" value="1"/>
</dbReference>
<keyword evidence="2" id="KW-0805">Transcription regulation</keyword>
<protein>
    <recommendedName>
        <fullName evidence="1">Stage 0 sporulation protein A homolog</fullName>
    </recommendedName>
</protein>
<evidence type="ECO:0000256" key="6">
    <source>
        <dbReference type="PROSITE-ProRule" id="PRU00169"/>
    </source>
</evidence>
<dbReference type="InterPro" id="IPR058245">
    <property type="entry name" value="NreC/VraR/RcsB-like_REC"/>
</dbReference>
<evidence type="ECO:0000256" key="5">
    <source>
        <dbReference type="ARBA" id="ARBA00024867"/>
    </source>
</evidence>
<dbReference type="Gene3D" id="3.40.50.2300">
    <property type="match status" value="1"/>
</dbReference>
<dbReference type="Pfam" id="PF00072">
    <property type="entry name" value="Response_reg"/>
    <property type="match status" value="1"/>
</dbReference>
<dbReference type="GO" id="GO:0003677">
    <property type="term" value="F:DNA binding"/>
    <property type="evidence" value="ECO:0007669"/>
    <property type="project" value="UniProtKB-KW"/>
</dbReference>
<feature type="domain" description="Response regulatory" evidence="7">
    <location>
        <begin position="3"/>
        <end position="119"/>
    </location>
</feature>